<feature type="compositionally biased region" description="Basic and acidic residues" evidence="1">
    <location>
        <begin position="257"/>
        <end position="277"/>
    </location>
</feature>
<accession>A0A4U7L5I9</accession>
<gene>
    <name evidence="2" type="ORF">EX895_000770</name>
</gene>
<comment type="caution">
    <text evidence="2">The sequence shown here is derived from an EMBL/GenBank/DDBJ whole genome shotgun (WGS) entry which is preliminary data.</text>
</comment>
<name>A0A4U7L5I9_9BASI</name>
<organism evidence="2 3">
    <name type="scientific">Sporisorium graminicola</name>
    <dbReference type="NCBI Taxonomy" id="280036"/>
    <lineage>
        <taxon>Eukaryota</taxon>
        <taxon>Fungi</taxon>
        <taxon>Dikarya</taxon>
        <taxon>Basidiomycota</taxon>
        <taxon>Ustilaginomycotina</taxon>
        <taxon>Ustilaginomycetes</taxon>
        <taxon>Ustilaginales</taxon>
        <taxon>Ustilaginaceae</taxon>
        <taxon>Sporisorium</taxon>
    </lineage>
</organism>
<feature type="region of interest" description="Disordered" evidence="1">
    <location>
        <begin position="257"/>
        <end position="382"/>
    </location>
</feature>
<dbReference type="OrthoDB" id="2552423at2759"/>
<dbReference type="Proteomes" id="UP000306050">
    <property type="component" value="Chromosome SGRAM_1"/>
</dbReference>
<keyword evidence="3" id="KW-1185">Reference proteome</keyword>
<dbReference type="RefSeq" id="XP_029742757.1">
    <property type="nucleotide sequence ID" value="XM_029881371.1"/>
</dbReference>
<sequence>MNGLLLPTGSKQPLRGDASLHNSSPPSLVKPESPGFSSHVKTETLSPTLTLPSSHRFGSSPGKSSASNMRGSAVASSGGNGLRSPSLSSNGSGAAASLAFIPRTSRNSAAVQKPIHLCSEFELEQRLDRNERILSTLEATQTPTVERIRSETEAIRDAILSLRAMRDVNEGISSVQLQDPSKEAELESALLGLSVKENSHLGTSPPFDSFGWSRDTVAVKKKLAQSSGAYHPGRKVQAMSYEQSLAIQTAALLAERERERRTEEARIKSPAVARDKPSLGVPSGAAHKLGRKSISSCSGSMRKHSTSHSVSPPKAIRAGGPFARNLDQGPEHDAALEGGDSDQDDAGYFGMASDDEEEENPHPGPRHEDEGFSFGRLDEDDP</sequence>
<feature type="region of interest" description="Disordered" evidence="1">
    <location>
        <begin position="1"/>
        <end position="89"/>
    </location>
</feature>
<reference evidence="2 3" key="1">
    <citation type="submission" date="2019-05" db="EMBL/GenBank/DDBJ databases">
        <title>Sporisorium graminicola CBS 10092 draft sequencing and annotation.</title>
        <authorList>
            <person name="Solano-Gonzalez S."/>
            <person name="Caddick M.X."/>
            <person name="Darby A."/>
        </authorList>
    </citation>
    <scope>NUCLEOTIDE SEQUENCE [LARGE SCALE GENOMIC DNA]</scope>
    <source>
        <strain evidence="2 3">CBS 10092</strain>
    </source>
</reference>
<dbReference type="GeneID" id="40723665"/>
<evidence type="ECO:0000313" key="3">
    <source>
        <dbReference type="Proteomes" id="UP000306050"/>
    </source>
</evidence>
<feature type="compositionally biased region" description="Polar residues" evidence="1">
    <location>
        <begin position="61"/>
        <end position="70"/>
    </location>
</feature>
<evidence type="ECO:0000313" key="2">
    <source>
        <dbReference type="EMBL" id="TKY90772.1"/>
    </source>
</evidence>
<dbReference type="EMBL" id="SRRM01000002">
    <property type="protein sequence ID" value="TKY90772.1"/>
    <property type="molecule type" value="Genomic_DNA"/>
</dbReference>
<protein>
    <submittedName>
        <fullName evidence="2">Uncharacterized protein</fullName>
    </submittedName>
</protein>
<evidence type="ECO:0000256" key="1">
    <source>
        <dbReference type="SAM" id="MobiDB-lite"/>
    </source>
</evidence>
<dbReference type="AlphaFoldDB" id="A0A4U7L5I9"/>
<feature type="compositionally biased region" description="Low complexity" evidence="1">
    <location>
        <begin position="44"/>
        <end position="54"/>
    </location>
</feature>
<proteinExistence type="predicted"/>
<dbReference type="KEGG" id="sgra:EX895_000770"/>